<keyword evidence="1" id="KW-0812">Transmembrane</keyword>
<dbReference type="NCBIfam" id="NF006754">
    <property type="entry name" value="PRK09274.1"/>
    <property type="match status" value="1"/>
</dbReference>
<dbReference type="PROSITE" id="PS00455">
    <property type="entry name" value="AMP_BINDING"/>
    <property type="match status" value="1"/>
</dbReference>
<dbReference type="InterPro" id="IPR020845">
    <property type="entry name" value="AMP-binding_CS"/>
</dbReference>
<evidence type="ECO:0000313" key="3">
    <source>
        <dbReference type="EMBL" id="VAX28660.1"/>
    </source>
</evidence>
<proteinExistence type="predicted"/>
<dbReference type="InterPro" id="IPR000873">
    <property type="entry name" value="AMP-dep_synth/lig_dom"/>
</dbReference>
<dbReference type="PANTHER" id="PTHR43767">
    <property type="entry name" value="LONG-CHAIN-FATTY-ACID--COA LIGASE"/>
    <property type="match status" value="1"/>
</dbReference>
<dbReference type="Pfam" id="PF00501">
    <property type="entry name" value="AMP-binding"/>
    <property type="match status" value="1"/>
</dbReference>
<evidence type="ECO:0000259" key="2">
    <source>
        <dbReference type="Pfam" id="PF00501"/>
    </source>
</evidence>
<accession>A0A3B1D116</accession>
<dbReference type="AlphaFoldDB" id="A0A3B1D116"/>
<gene>
    <name evidence="3" type="ORF">MNBD_NITROSPINAE05-609</name>
</gene>
<keyword evidence="1" id="KW-0472">Membrane</keyword>
<keyword evidence="3" id="KW-0436">Ligase</keyword>
<dbReference type="Gene3D" id="3.40.50.12780">
    <property type="entry name" value="N-terminal domain of ligase-like"/>
    <property type="match status" value="1"/>
</dbReference>
<evidence type="ECO:0000256" key="1">
    <source>
        <dbReference type="SAM" id="Phobius"/>
    </source>
</evidence>
<sequence length="542" mass="60215">MNIAALLDKIAEEFPQAPAVIVPWKKQAISFRELQEESGLLASGLIQRGIAKGDRVLLLVPFSIDFITLTFALFKIGAVPVLIDPGLGRKNTLQCIGQAQPKCMIAIPKGHLAKMLFPKPFKNIKLSITVGWHWFLGDDTLNEVRTLGGKILPAKNMDENDPAAILFTSGSTGPSKGVLYTHAMFCHQIEVLQSAFGISPGEIDLPTFPLFGLFSTCMGMTCVLPDMDFTQPAKVDPEKIIRPIQDHAITNSFGSPALWNTVSKYCIRKKIRLPSLKRILMAGAPVSGTMLKRFDNILDDSADIHTPYGATEALPVTSISRKMILKETWGKTQQGMGVCVGRPVPGMELKIIKISDDPVPSWDNNLEQSALNVGEIVVRGPWVTRKYFNAPGNANQLAKIADGDDIWHRMGDLGWLDEQGRLWFCGRKGQRVITKSETLFTLPTEAIFNTHPKVKRTALVGVGEKGSQEAIIVVEPENKELTNDSEHWETLIQELLELGKSFPHTEQIKFFLLHPEFPVDIRHNAKIFREQLAQWAEEKVTE</sequence>
<keyword evidence="1" id="KW-1133">Transmembrane helix</keyword>
<feature type="transmembrane region" description="Helical" evidence="1">
    <location>
        <begin position="56"/>
        <end position="83"/>
    </location>
</feature>
<name>A0A3B1D116_9ZZZZ</name>
<dbReference type="SUPFAM" id="SSF56801">
    <property type="entry name" value="Acetyl-CoA synthetase-like"/>
    <property type="match status" value="1"/>
</dbReference>
<dbReference type="InterPro" id="IPR050237">
    <property type="entry name" value="ATP-dep_AMP-bd_enzyme"/>
</dbReference>
<organism evidence="3">
    <name type="scientific">hydrothermal vent metagenome</name>
    <dbReference type="NCBI Taxonomy" id="652676"/>
    <lineage>
        <taxon>unclassified sequences</taxon>
        <taxon>metagenomes</taxon>
        <taxon>ecological metagenomes</taxon>
    </lineage>
</organism>
<reference evidence="3" key="1">
    <citation type="submission" date="2018-06" db="EMBL/GenBank/DDBJ databases">
        <authorList>
            <person name="Zhirakovskaya E."/>
        </authorList>
    </citation>
    <scope>NUCLEOTIDE SEQUENCE</scope>
</reference>
<protein>
    <submittedName>
        <fullName evidence="3">AMP-dependent synthetase/ligase in alkane synthesis cluster</fullName>
    </submittedName>
</protein>
<dbReference type="InterPro" id="IPR042099">
    <property type="entry name" value="ANL_N_sf"/>
</dbReference>
<dbReference type="GO" id="GO:0016874">
    <property type="term" value="F:ligase activity"/>
    <property type="evidence" value="ECO:0007669"/>
    <property type="project" value="UniProtKB-KW"/>
</dbReference>
<dbReference type="EMBL" id="UOGG01000063">
    <property type="protein sequence ID" value="VAX28660.1"/>
    <property type="molecule type" value="Genomic_DNA"/>
</dbReference>
<feature type="domain" description="AMP-dependent synthetase/ligase" evidence="2">
    <location>
        <begin position="8"/>
        <end position="388"/>
    </location>
</feature>
<dbReference type="PANTHER" id="PTHR43767:SF1">
    <property type="entry name" value="NONRIBOSOMAL PEPTIDE SYNTHASE PES1 (EUROFUNG)-RELATED"/>
    <property type="match status" value="1"/>
</dbReference>